<evidence type="ECO:0000256" key="2">
    <source>
        <dbReference type="ARBA" id="ARBA00012274"/>
    </source>
</evidence>
<comment type="caution">
    <text evidence="8">The sequence shown here is derived from an EMBL/GenBank/DDBJ whole genome shotgun (WGS) entry which is preliminary data.</text>
</comment>
<dbReference type="PRINTS" id="PR01183">
    <property type="entry name" value="RIBORDTASEM1"/>
</dbReference>
<evidence type="ECO:0000256" key="3">
    <source>
        <dbReference type="ARBA" id="ARBA00023002"/>
    </source>
</evidence>
<keyword evidence="3 6" id="KW-0560">Oxidoreductase</keyword>
<dbReference type="Pfam" id="PF00317">
    <property type="entry name" value="Ribonuc_red_lgN"/>
    <property type="match status" value="1"/>
</dbReference>
<dbReference type="GO" id="GO:0004748">
    <property type="term" value="F:ribonucleoside-diphosphate reductase activity, thioredoxin disulfide as acceptor"/>
    <property type="evidence" value="ECO:0007669"/>
    <property type="project" value="UniProtKB-EC"/>
</dbReference>
<dbReference type="InterPro" id="IPR013346">
    <property type="entry name" value="NrdE_NrdA_C"/>
</dbReference>
<protein>
    <recommendedName>
        <fullName evidence="2 6">Ribonucleoside-diphosphate reductase</fullName>
        <ecNumber evidence="2 6">1.17.4.1</ecNumber>
    </recommendedName>
</protein>
<dbReference type="Gene3D" id="3.20.70.20">
    <property type="match status" value="1"/>
</dbReference>
<accession>A0A0V8JCS0</accession>
<dbReference type="UniPathway" id="UPA00326"/>
<evidence type="ECO:0000259" key="7">
    <source>
        <dbReference type="PROSITE" id="PS00089"/>
    </source>
</evidence>
<keyword evidence="9" id="KW-1185">Reference proteome</keyword>
<dbReference type="Pfam" id="PF02867">
    <property type="entry name" value="Ribonuc_red_lgC"/>
    <property type="match status" value="1"/>
</dbReference>
<dbReference type="NCBIfam" id="NF006665">
    <property type="entry name" value="PRK09209.1"/>
    <property type="match status" value="1"/>
</dbReference>
<dbReference type="RefSeq" id="WP_061968770.1">
    <property type="nucleotide sequence ID" value="NZ_FMAV01000001.1"/>
</dbReference>
<dbReference type="InterPro" id="IPR008926">
    <property type="entry name" value="RNR_R1-su_N"/>
</dbReference>
<organism evidence="8 9">
    <name type="scientific">Fictibacillus enclensis</name>
    <dbReference type="NCBI Taxonomy" id="1017270"/>
    <lineage>
        <taxon>Bacteria</taxon>
        <taxon>Bacillati</taxon>
        <taxon>Bacillota</taxon>
        <taxon>Bacilli</taxon>
        <taxon>Bacillales</taxon>
        <taxon>Fictibacillaceae</taxon>
        <taxon>Fictibacillus</taxon>
    </lineage>
</organism>
<dbReference type="FunFam" id="3.20.70.20:FF:000014">
    <property type="entry name" value="Ribonucleoside-diphosphate reductase"/>
    <property type="match status" value="1"/>
</dbReference>
<dbReference type="InterPro" id="IPR013509">
    <property type="entry name" value="RNR_lsu_N"/>
</dbReference>
<comment type="similarity">
    <text evidence="1 6">Belongs to the ribonucleoside diphosphate reductase large chain family.</text>
</comment>
<proteinExistence type="inferred from homology"/>
<dbReference type="GO" id="GO:0005524">
    <property type="term" value="F:ATP binding"/>
    <property type="evidence" value="ECO:0007669"/>
    <property type="project" value="InterPro"/>
</dbReference>
<evidence type="ECO:0000256" key="4">
    <source>
        <dbReference type="ARBA" id="ARBA00023116"/>
    </source>
</evidence>
<dbReference type="SUPFAM" id="SSF51998">
    <property type="entry name" value="PFL-like glycyl radical enzymes"/>
    <property type="match status" value="1"/>
</dbReference>
<dbReference type="InterPro" id="IPR039718">
    <property type="entry name" value="Rrm1"/>
</dbReference>
<reference evidence="8 9" key="1">
    <citation type="journal article" date="2014" name="Antonie Van Leeuwenhoek">
        <title>Fictibacillus enclensis sp. nov., isolated from marine sediment.</title>
        <authorList>
            <person name="Dastager S.G."/>
            <person name="Mawlankar R."/>
            <person name="Srinivasan K."/>
            <person name="Tang S.K."/>
            <person name="Lee J.C."/>
            <person name="Ramana V.V."/>
            <person name="Shouche Y.S."/>
        </authorList>
    </citation>
    <scope>NUCLEOTIDE SEQUENCE [LARGE SCALE GENOMIC DNA]</scope>
    <source>
        <strain evidence="8 9">NIO-1003</strain>
    </source>
</reference>
<feature type="domain" description="Ribonucleotide reductase large subunit" evidence="7">
    <location>
        <begin position="612"/>
        <end position="634"/>
    </location>
</feature>
<dbReference type="PANTHER" id="PTHR11573:SF6">
    <property type="entry name" value="RIBONUCLEOSIDE-DIPHOSPHATE REDUCTASE LARGE SUBUNIT"/>
    <property type="match status" value="1"/>
</dbReference>
<dbReference type="SUPFAM" id="SSF48168">
    <property type="entry name" value="R1 subunit of ribonucleotide reductase, N-terminal domain"/>
    <property type="match status" value="1"/>
</dbReference>
<dbReference type="InterPro" id="IPR000788">
    <property type="entry name" value="RNR_lg_C"/>
</dbReference>
<dbReference type="Proteomes" id="UP000054099">
    <property type="component" value="Unassembled WGS sequence"/>
</dbReference>
<evidence type="ECO:0000256" key="5">
    <source>
        <dbReference type="ARBA" id="ARBA00047754"/>
    </source>
</evidence>
<comment type="function">
    <text evidence="6">Provides the precursors necessary for DNA synthesis. Catalyzes the biosynthesis of deoxyribonucleotides from the corresponding ribonucleotides.</text>
</comment>
<dbReference type="OrthoDB" id="9762933at2"/>
<dbReference type="CDD" id="cd01679">
    <property type="entry name" value="RNR_I"/>
    <property type="match status" value="1"/>
</dbReference>
<keyword evidence="4 6" id="KW-0215">Deoxyribonucleotide synthesis</keyword>
<dbReference type="PANTHER" id="PTHR11573">
    <property type="entry name" value="RIBONUCLEOSIDE-DIPHOSPHATE REDUCTASE LARGE CHAIN"/>
    <property type="match status" value="1"/>
</dbReference>
<comment type="catalytic activity">
    <reaction evidence="5 6">
        <text>a 2'-deoxyribonucleoside 5'-diphosphate + [thioredoxin]-disulfide + H2O = a ribonucleoside 5'-diphosphate + [thioredoxin]-dithiol</text>
        <dbReference type="Rhea" id="RHEA:23252"/>
        <dbReference type="Rhea" id="RHEA-COMP:10698"/>
        <dbReference type="Rhea" id="RHEA-COMP:10700"/>
        <dbReference type="ChEBI" id="CHEBI:15377"/>
        <dbReference type="ChEBI" id="CHEBI:29950"/>
        <dbReference type="ChEBI" id="CHEBI:50058"/>
        <dbReference type="ChEBI" id="CHEBI:57930"/>
        <dbReference type="ChEBI" id="CHEBI:73316"/>
        <dbReference type="EC" id="1.17.4.1"/>
    </reaction>
</comment>
<dbReference type="PROSITE" id="PS00089">
    <property type="entry name" value="RIBORED_LARGE"/>
    <property type="match status" value="1"/>
</dbReference>
<dbReference type="EC" id="1.17.4.1" evidence="2 6"/>
<dbReference type="NCBIfam" id="TIGR02506">
    <property type="entry name" value="NrdE_NrdA"/>
    <property type="match status" value="1"/>
</dbReference>
<name>A0A0V8JCS0_9BACL</name>
<dbReference type="GO" id="GO:0005971">
    <property type="term" value="C:ribonucleoside-diphosphate reductase complex"/>
    <property type="evidence" value="ECO:0007669"/>
    <property type="project" value="TreeGrafter"/>
</dbReference>
<sequence length="755" mass="85903">MATDISRVQQIIGELQEILEEFPQLRHRNEYIEKVTYFAHQEESTQKMLNMGVLYALENISMEEPDWTYVAARIHLKKLYREAAKNRNNESGQPYGSLYELIEQLTGMGIYDSSLLRMYSSAEINELESVINPDQDHKFTYIGIRTLADRYLAHSHEGGVYELPQERFMIVAMTLLSREPEEKRLGLVKEAYWAMSNLYMTVATPTLANAGKSYGQLSSCFIDTMEDSLRGIYDSTTDAATLSKGGGGIAVYLGKIRSLGSEIKGFKGNSSGIIPWAKLLNQTAVSVDQLGQRKGAIAIYYNVFGKDLFSFLDAKLNNGDERQRVHDLFLGLCIPDLFMEKTEARDDWYLFDPYMVKKIMGYELDDYYDEVPGEGSFRQKYQECVRAADQGYFGEKGSGGYDVLPAIEIFKRIMRSQLETGVPYMFYRDTVNRANPNKHEGMIYCSNLCTEIAQNGSATTVEEEITEDGKIIITKRPGDYVTCNLSSISLARAVKADVLERLIPIQVRMLDNVIDLNENRIEVKQAVLTNQKYRAIGLGTFGLHHLLALEGIRWESEEAVQYNDELYEKVNYLTIKASNELAKEKGSYPAFEESDWETGIYFEQRGYQSEKWLKLKEEVQASGIRNAWLLAVAPNATTSLIANSTASVDPIFKKEYSEEKKDFKIPVTAPDLTPLTNWYYKSAYEVDQHFSIKQNAARQKHVDQSISFNFYVKSTIKAKELLDLHMTAWKSGLKTTYYTRSTSVSELEDCESCSS</sequence>
<evidence type="ECO:0000313" key="8">
    <source>
        <dbReference type="EMBL" id="KSU84749.1"/>
    </source>
</evidence>
<dbReference type="EMBL" id="LNQN01000001">
    <property type="protein sequence ID" value="KSU84749.1"/>
    <property type="molecule type" value="Genomic_DNA"/>
</dbReference>
<evidence type="ECO:0000256" key="1">
    <source>
        <dbReference type="ARBA" id="ARBA00010406"/>
    </source>
</evidence>
<gene>
    <name evidence="8" type="ORF">AS030_04240</name>
</gene>
<dbReference type="AlphaFoldDB" id="A0A0V8JCS0"/>
<dbReference type="GO" id="GO:0009263">
    <property type="term" value="P:deoxyribonucleotide biosynthetic process"/>
    <property type="evidence" value="ECO:0007669"/>
    <property type="project" value="UniProtKB-KW"/>
</dbReference>
<evidence type="ECO:0000256" key="6">
    <source>
        <dbReference type="RuleBase" id="RU003410"/>
    </source>
</evidence>
<evidence type="ECO:0000313" key="9">
    <source>
        <dbReference type="Proteomes" id="UP000054099"/>
    </source>
</evidence>